<evidence type="ECO:0000256" key="8">
    <source>
        <dbReference type="ARBA" id="ARBA00047386"/>
    </source>
</evidence>
<evidence type="ECO:0000256" key="2">
    <source>
        <dbReference type="ARBA" id="ARBA00022598"/>
    </source>
</evidence>
<evidence type="ECO:0000256" key="7">
    <source>
        <dbReference type="ARBA" id="ARBA00022842"/>
    </source>
</evidence>
<feature type="binding site" evidence="9">
    <location>
        <begin position="26"/>
        <end position="31"/>
    </location>
    <ligand>
        <name>ATP</name>
        <dbReference type="ChEBI" id="CHEBI:30616"/>
    </ligand>
</feature>
<comment type="caution">
    <text evidence="10">The sequence shown here is derived from an EMBL/GenBank/DDBJ whole genome shotgun (WGS) entry which is preliminary data.</text>
</comment>
<keyword evidence="5 9" id="KW-0093">Biotin biosynthesis</keyword>
<dbReference type="SUPFAM" id="SSF52540">
    <property type="entry name" value="P-loop containing nucleoside triphosphate hydrolases"/>
    <property type="match status" value="1"/>
</dbReference>
<keyword evidence="7 9" id="KW-0460">Magnesium</keyword>
<dbReference type="GO" id="GO:0005524">
    <property type="term" value="F:ATP binding"/>
    <property type="evidence" value="ECO:0007669"/>
    <property type="project" value="UniProtKB-UniRule"/>
</dbReference>
<feature type="binding site" evidence="9">
    <location>
        <begin position="113"/>
        <end position="116"/>
    </location>
    <ligand>
        <name>ATP</name>
        <dbReference type="ChEBI" id="CHEBI:30616"/>
    </ligand>
</feature>
<dbReference type="OrthoDB" id="9802097at2"/>
<feature type="active site" evidence="9">
    <location>
        <position position="46"/>
    </location>
</feature>
<evidence type="ECO:0000256" key="1">
    <source>
        <dbReference type="ARBA" id="ARBA00022490"/>
    </source>
</evidence>
<comment type="cofactor">
    <cofactor evidence="9">
        <name>Mg(2+)</name>
        <dbReference type="ChEBI" id="CHEBI:18420"/>
    </cofactor>
</comment>
<dbReference type="GO" id="GO:0009102">
    <property type="term" value="P:biotin biosynthetic process"/>
    <property type="evidence" value="ECO:0007669"/>
    <property type="project" value="UniProtKB-UniRule"/>
</dbReference>
<feature type="binding site" evidence="9">
    <location>
        <position position="57"/>
    </location>
    <ligand>
        <name>ATP</name>
        <dbReference type="ChEBI" id="CHEBI:30616"/>
    </ligand>
</feature>
<keyword evidence="6 9" id="KW-0067">ATP-binding</keyword>
<keyword evidence="3 9" id="KW-0479">Metal-binding</keyword>
<dbReference type="Proteomes" id="UP000248553">
    <property type="component" value="Unassembled WGS sequence"/>
</dbReference>
<feature type="binding site" evidence="9">
    <location>
        <position position="113"/>
    </location>
    <ligand>
        <name>Mg(2+)</name>
        <dbReference type="ChEBI" id="CHEBI:18420"/>
    </ligand>
</feature>
<reference evidence="11" key="1">
    <citation type="submission" date="2018-05" db="EMBL/GenBank/DDBJ databases">
        <authorList>
            <person name="Nie L."/>
        </authorList>
    </citation>
    <scope>NUCLEOTIDE SEQUENCE [LARGE SCALE GENOMIC DNA]</scope>
    <source>
        <strain evidence="11">NL</strain>
    </source>
</reference>
<dbReference type="HAMAP" id="MF_00336">
    <property type="entry name" value="BioD"/>
    <property type="match status" value="1"/>
</dbReference>
<dbReference type="InterPro" id="IPR027417">
    <property type="entry name" value="P-loop_NTPase"/>
</dbReference>
<dbReference type="InterPro" id="IPR004472">
    <property type="entry name" value="DTB_synth_BioD"/>
</dbReference>
<evidence type="ECO:0000313" key="11">
    <source>
        <dbReference type="Proteomes" id="UP000248553"/>
    </source>
</evidence>
<keyword evidence="1 9" id="KW-0963">Cytoplasm</keyword>
<feature type="binding site" evidence="9">
    <location>
        <position position="205"/>
    </location>
    <ligand>
        <name>ATP</name>
        <dbReference type="ChEBI" id="CHEBI:30616"/>
    </ligand>
</feature>
<dbReference type="GO" id="GO:0005829">
    <property type="term" value="C:cytosol"/>
    <property type="evidence" value="ECO:0007669"/>
    <property type="project" value="TreeGrafter"/>
</dbReference>
<dbReference type="GO" id="GO:0000287">
    <property type="term" value="F:magnesium ion binding"/>
    <property type="evidence" value="ECO:0007669"/>
    <property type="project" value="UniProtKB-UniRule"/>
</dbReference>
<evidence type="ECO:0000256" key="4">
    <source>
        <dbReference type="ARBA" id="ARBA00022741"/>
    </source>
</evidence>
<accession>A0A328BQP6</accession>
<evidence type="ECO:0000256" key="6">
    <source>
        <dbReference type="ARBA" id="ARBA00022840"/>
    </source>
</evidence>
<dbReference type="PANTHER" id="PTHR43210:SF2">
    <property type="entry name" value="ATP-DEPENDENT DETHIOBIOTIN SYNTHETASE BIOD 2"/>
    <property type="match status" value="1"/>
</dbReference>
<evidence type="ECO:0000313" key="10">
    <source>
        <dbReference type="EMBL" id="RAK69413.1"/>
    </source>
</evidence>
<dbReference type="EMBL" id="QHKM01000001">
    <property type="protein sequence ID" value="RAK69413.1"/>
    <property type="molecule type" value="Genomic_DNA"/>
</dbReference>
<keyword evidence="11" id="KW-1185">Reference proteome</keyword>
<protein>
    <recommendedName>
        <fullName evidence="9">ATP-dependent dethiobiotin synthetase BioD</fullName>
        <ecNumber evidence="9">6.3.3.3</ecNumber>
    </recommendedName>
    <alternativeName>
        <fullName evidence="9">DTB synthetase</fullName>
        <shortName evidence="9">DTBS</shortName>
    </alternativeName>
    <alternativeName>
        <fullName evidence="9">Dethiobiotin synthase</fullName>
    </alternativeName>
</protein>
<dbReference type="Pfam" id="PF13500">
    <property type="entry name" value="AAA_26"/>
    <property type="match status" value="1"/>
</dbReference>
<comment type="subunit">
    <text evidence="9">Homodimer.</text>
</comment>
<sequence>MASFPPSVQRWPERPEQLFVTGIGTDVGKTVAAAILTQRLGADYWKPVQAGGLAHTDLDEVRRLVTHPGSSFHPERHRLQLAASPHRAAAAEGVLIRATDFQLPDTPNHLVVEGAGGLLVPLAPGLLVADVVQQLGLAVVVVSRHYLGSINHTLLTLEVLRQRGIRVRGLVFNGPDDPITEDAIRAYTDAPVLLRLREETALTPQVVAAYARQVQWPPADAPAPAASPNPNPG</sequence>
<evidence type="ECO:0000256" key="5">
    <source>
        <dbReference type="ARBA" id="ARBA00022756"/>
    </source>
</evidence>
<organism evidence="10 11">
    <name type="scientific">Hymenobacter edaphi</name>
    <dbReference type="NCBI Taxonomy" id="2211146"/>
    <lineage>
        <taxon>Bacteria</taxon>
        <taxon>Pseudomonadati</taxon>
        <taxon>Bacteroidota</taxon>
        <taxon>Cytophagia</taxon>
        <taxon>Cytophagales</taxon>
        <taxon>Hymenobacteraceae</taxon>
        <taxon>Hymenobacter</taxon>
    </lineage>
</organism>
<comment type="function">
    <text evidence="9">Catalyzes a mechanistically unusual reaction, the ATP-dependent insertion of CO2 between the N7 and N8 nitrogen atoms of 7,8-diaminopelargonic acid (DAPA, also called 7,8-diammoniononanoate) to form a ureido ring.</text>
</comment>
<comment type="pathway">
    <text evidence="9">Cofactor biosynthesis; biotin biosynthesis; biotin from 7,8-diaminononanoate: step 1/2.</text>
</comment>
<comment type="subcellular location">
    <subcellularLocation>
        <location evidence="9">Cytoplasm</location>
    </subcellularLocation>
</comment>
<dbReference type="GO" id="GO:0004141">
    <property type="term" value="F:dethiobiotin synthase activity"/>
    <property type="evidence" value="ECO:0007669"/>
    <property type="project" value="UniProtKB-UniRule"/>
</dbReference>
<name>A0A328BQP6_9BACT</name>
<comment type="catalytic activity">
    <reaction evidence="9">
        <text>(7R,8S)-7,8-diammoniononanoate + CO2 + ATP = (4R,5S)-dethiobiotin + ADP + phosphate + 3 H(+)</text>
        <dbReference type="Rhea" id="RHEA:15805"/>
        <dbReference type="ChEBI" id="CHEBI:15378"/>
        <dbReference type="ChEBI" id="CHEBI:16526"/>
        <dbReference type="ChEBI" id="CHEBI:30616"/>
        <dbReference type="ChEBI" id="CHEBI:43474"/>
        <dbReference type="ChEBI" id="CHEBI:149469"/>
        <dbReference type="ChEBI" id="CHEBI:149473"/>
        <dbReference type="ChEBI" id="CHEBI:456216"/>
        <dbReference type="EC" id="6.3.3.3"/>
    </reaction>
</comment>
<dbReference type="PANTHER" id="PTHR43210">
    <property type="entry name" value="DETHIOBIOTIN SYNTHETASE"/>
    <property type="match status" value="1"/>
</dbReference>
<evidence type="ECO:0000256" key="9">
    <source>
        <dbReference type="HAMAP-Rule" id="MF_00336"/>
    </source>
</evidence>
<comment type="similarity">
    <text evidence="9">Belongs to the dethiobiotin synthetase family.</text>
</comment>
<dbReference type="EC" id="6.3.3.3" evidence="9"/>
<keyword evidence="2 9" id="KW-0436">Ligase</keyword>
<keyword evidence="4 9" id="KW-0547">Nucleotide-binding</keyword>
<proteinExistence type="inferred from homology"/>
<feature type="binding site" evidence="9">
    <location>
        <position position="57"/>
    </location>
    <ligand>
        <name>Mg(2+)</name>
        <dbReference type="ChEBI" id="CHEBI:18420"/>
    </ligand>
</feature>
<dbReference type="Gene3D" id="3.40.50.300">
    <property type="entry name" value="P-loop containing nucleotide triphosphate hydrolases"/>
    <property type="match status" value="1"/>
</dbReference>
<dbReference type="CDD" id="cd03109">
    <property type="entry name" value="DTBS"/>
    <property type="match status" value="1"/>
</dbReference>
<comment type="caution">
    <text evidence="9">Lacks conserved residue(s) required for the propagation of feature annotation.</text>
</comment>
<dbReference type="AlphaFoldDB" id="A0A328BQP6"/>
<comment type="catalytic activity">
    <reaction evidence="8">
        <text>(7R,8S)-8-amino-7-(carboxyamino)nonanoate + ATP = (4R,5S)-dethiobiotin + ADP + phosphate + H(+)</text>
        <dbReference type="Rhea" id="RHEA:63684"/>
        <dbReference type="ChEBI" id="CHEBI:15378"/>
        <dbReference type="ChEBI" id="CHEBI:30616"/>
        <dbReference type="ChEBI" id="CHEBI:43474"/>
        <dbReference type="ChEBI" id="CHEBI:149470"/>
        <dbReference type="ChEBI" id="CHEBI:149473"/>
        <dbReference type="ChEBI" id="CHEBI:456216"/>
    </reaction>
</comment>
<feature type="binding site" evidence="9">
    <location>
        <position position="30"/>
    </location>
    <ligand>
        <name>Mg(2+)</name>
        <dbReference type="ChEBI" id="CHEBI:18420"/>
    </ligand>
</feature>
<gene>
    <name evidence="9 10" type="primary">bioD</name>
    <name evidence="10" type="ORF">DLM85_00675</name>
</gene>
<evidence type="ECO:0000256" key="3">
    <source>
        <dbReference type="ARBA" id="ARBA00022723"/>
    </source>
</evidence>
<dbReference type="UniPathway" id="UPA00078">
    <property type="reaction ID" value="UER00161"/>
</dbReference>
<dbReference type="NCBIfam" id="TIGR00347">
    <property type="entry name" value="bioD"/>
    <property type="match status" value="1"/>
</dbReference>